<sequence length="95" mass="11052">MIQRFNLLDQDQFRFAFRMENDRIKDAGGRAMVSKRCLASSRLTTLFWGAEMRKLANRKMSTAVPSVLGEEPYSIRVVDHFLVSGDRIEPWESLR</sequence>
<gene>
    <name evidence="1" type="ORF">LPB072_07940</name>
    <name evidence="2" type="ORF">LPB72_17435</name>
</gene>
<name>A0A163C7T9_9BURK</name>
<keyword evidence="3" id="KW-1185">Reference proteome</keyword>
<dbReference type="EMBL" id="CP017476">
    <property type="protein sequence ID" value="AOW12783.1"/>
    <property type="molecule type" value="Genomic_DNA"/>
</dbReference>
<dbReference type="Proteomes" id="UP000185680">
    <property type="component" value="Chromosome"/>
</dbReference>
<evidence type="ECO:0000313" key="1">
    <source>
        <dbReference type="EMBL" id="AOW12783.1"/>
    </source>
</evidence>
<evidence type="ECO:0000313" key="2">
    <source>
        <dbReference type="EMBL" id="OAD39971.1"/>
    </source>
</evidence>
<protein>
    <submittedName>
        <fullName evidence="1">Uncharacterized protein</fullName>
    </submittedName>
</protein>
<dbReference type="STRING" id="1763535.LPB072_07940"/>
<dbReference type="Proteomes" id="UP000185657">
    <property type="component" value="Unassembled WGS sequence"/>
</dbReference>
<dbReference type="RefSeq" id="WP_066093857.1">
    <property type="nucleotide sequence ID" value="NZ_CP017476.1"/>
</dbReference>
<organism evidence="1 4">
    <name type="scientific">Hydrogenophaga crassostreae</name>
    <dbReference type="NCBI Taxonomy" id="1763535"/>
    <lineage>
        <taxon>Bacteria</taxon>
        <taxon>Pseudomonadati</taxon>
        <taxon>Pseudomonadota</taxon>
        <taxon>Betaproteobacteria</taxon>
        <taxon>Burkholderiales</taxon>
        <taxon>Comamonadaceae</taxon>
        <taxon>Hydrogenophaga</taxon>
    </lineage>
</organism>
<dbReference type="KEGG" id="hyl:LPB072_07940"/>
<evidence type="ECO:0000313" key="4">
    <source>
        <dbReference type="Proteomes" id="UP000185680"/>
    </source>
</evidence>
<reference evidence="1 4" key="2">
    <citation type="submission" date="2016-10" db="EMBL/GenBank/DDBJ databases">
        <title>Hydorgenophaga sp. LPB0072 isolated from gastropod.</title>
        <authorList>
            <person name="Kim E."/>
            <person name="Yi H."/>
        </authorList>
    </citation>
    <scope>NUCLEOTIDE SEQUENCE [LARGE SCALE GENOMIC DNA]</scope>
    <source>
        <strain evidence="1 4">LPB0072</strain>
    </source>
</reference>
<dbReference type="AlphaFoldDB" id="A0A163C7T9"/>
<proteinExistence type="predicted"/>
<accession>A0A163C7T9</accession>
<dbReference type="EMBL" id="LVWD01000034">
    <property type="protein sequence ID" value="OAD39971.1"/>
    <property type="molecule type" value="Genomic_DNA"/>
</dbReference>
<reference evidence="2 3" key="1">
    <citation type="submission" date="2016-02" db="EMBL/GenBank/DDBJ databases">
        <title>Draft genome sequence of Hydrogenophaga sp. LPB0072.</title>
        <authorList>
            <person name="Shin S.-K."/>
            <person name="Yi H."/>
        </authorList>
    </citation>
    <scope>NUCLEOTIDE SEQUENCE [LARGE SCALE GENOMIC DNA]</scope>
    <source>
        <strain evidence="2 3">LPB0072</strain>
    </source>
</reference>
<evidence type="ECO:0000313" key="3">
    <source>
        <dbReference type="Proteomes" id="UP000185657"/>
    </source>
</evidence>